<sequence length="233" mass="25902">MDIGLNRYRQGELLYANKLESPADVEGFRMEGPGVLSFPNGMMRMESRLDPSAGQNANFVLWCPVEFPDSFVVRWDFRPIREPGLCMLFFAAAGAQGEDLFDPSLAPRSGPYNQYHSGDINAYHIAYFRRALPDERALHVCNLRKSRGMHLVAQGADPIPGVAEVQGTYRIELVKAGGDIRFMIQGLPVLNWIDDGETLGPVLGRGRIGFRQLVPLIADYANLEVHALEPIEG</sequence>
<dbReference type="InterPro" id="IPR013320">
    <property type="entry name" value="ConA-like_dom_sf"/>
</dbReference>
<accession>F8F8T0</accession>
<gene>
    <name evidence="1" type="primary">yesU</name>
    <name evidence="1" type="ordered locus">KNP414_03434</name>
</gene>
<dbReference type="EMBL" id="CP002869">
    <property type="protein sequence ID" value="AEI41992.1"/>
    <property type="molecule type" value="Genomic_DNA"/>
</dbReference>
<proteinExistence type="predicted"/>
<protein>
    <submittedName>
        <fullName evidence="1">YesU</fullName>
    </submittedName>
</protein>
<dbReference type="SUPFAM" id="SSF49899">
    <property type="entry name" value="Concanavalin A-like lectins/glucanases"/>
    <property type="match status" value="1"/>
</dbReference>
<dbReference type="Gene3D" id="2.60.120.200">
    <property type="match status" value="1"/>
</dbReference>
<dbReference type="RefSeq" id="WP_013917149.1">
    <property type="nucleotide sequence ID" value="NC_015690.1"/>
</dbReference>
<dbReference type="HOGENOM" id="CLU_1238456_0_0_9"/>
<evidence type="ECO:0000313" key="2">
    <source>
        <dbReference type="Proteomes" id="UP000006620"/>
    </source>
</evidence>
<name>F8F8T0_PAEMK</name>
<dbReference type="PATRIC" id="fig|1036673.3.peg.3156"/>
<dbReference type="Proteomes" id="UP000006620">
    <property type="component" value="Chromosome"/>
</dbReference>
<dbReference type="AlphaFoldDB" id="F8F8T0"/>
<dbReference type="KEGG" id="pms:KNP414_03434"/>
<dbReference type="Pfam" id="PF09224">
    <property type="entry name" value="DUF1961"/>
    <property type="match status" value="1"/>
</dbReference>
<organism evidence="1 2">
    <name type="scientific">Paenibacillus mucilaginosus (strain KNP414)</name>
    <dbReference type="NCBI Taxonomy" id="1036673"/>
    <lineage>
        <taxon>Bacteria</taxon>
        <taxon>Bacillati</taxon>
        <taxon>Bacillota</taxon>
        <taxon>Bacilli</taxon>
        <taxon>Bacillales</taxon>
        <taxon>Paenibacillaceae</taxon>
        <taxon>Paenibacillus</taxon>
    </lineage>
</organism>
<dbReference type="InterPro" id="IPR015305">
    <property type="entry name" value="DUF1961"/>
</dbReference>
<evidence type="ECO:0000313" key="1">
    <source>
        <dbReference type="EMBL" id="AEI41992.1"/>
    </source>
</evidence>
<reference evidence="1 2" key="2">
    <citation type="journal article" date="2013" name="Genome Announc.">
        <title>Genome Sequence of Growth-Improving Paenibacillus mucilaginosus Strain KNP414.</title>
        <authorList>
            <person name="Lu J.J."/>
            <person name="Wang J.F."/>
            <person name="Hu X.F."/>
        </authorList>
    </citation>
    <scope>NUCLEOTIDE SEQUENCE [LARGE SCALE GENOMIC DNA]</scope>
    <source>
        <strain evidence="1 2">KNP414</strain>
    </source>
</reference>
<reference evidence="2" key="1">
    <citation type="submission" date="2011-06" db="EMBL/GenBank/DDBJ databases">
        <title>Complete genome sequence of Paenibacillus mucilaginosus KNP414.</title>
        <authorList>
            <person name="Wang J."/>
            <person name="Hu S."/>
            <person name="Hu X."/>
            <person name="Zhang B."/>
            <person name="Dong D."/>
            <person name="Zhang S."/>
            <person name="Zhao K."/>
            <person name="Wu D."/>
        </authorList>
    </citation>
    <scope>NUCLEOTIDE SEQUENCE [LARGE SCALE GENOMIC DNA]</scope>
    <source>
        <strain evidence="2">KNP414</strain>
    </source>
</reference>